<dbReference type="PANTHER" id="PTHR43432">
    <property type="entry name" value="SLR0285 PROTEIN"/>
    <property type="match status" value="1"/>
</dbReference>
<dbReference type="SMART" id="SM00729">
    <property type="entry name" value="Elp3"/>
    <property type="match status" value="1"/>
</dbReference>
<keyword evidence="3" id="KW-0411">Iron-sulfur</keyword>
<dbReference type="STRING" id="497964.CfE428DRAFT_0910"/>
<reference evidence="5 6" key="1">
    <citation type="journal article" date="2011" name="J. Bacteriol.">
        <title>Genome sequence of Chthoniobacter flavus Ellin428, an aerobic heterotrophic soil bacterium.</title>
        <authorList>
            <person name="Kant R."/>
            <person name="van Passel M.W."/>
            <person name="Palva A."/>
            <person name="Lucas S."/>
            <person name="Lapidus A."/>
            <person name="Glavina Del Rio T."/>
            <person name="Dalin E."/>
            <person name="Tice H."/>
            <person name="Bruce D."/>
            <person name="Goodwin L."/>
            <person name="Pitluck S."/>
            <person name="Larimer F.W."/>
            <person name="Land M.L."/>
            <person name="Hauser L."/>
            <person name="Sangwan P."/>
            <person name="de Vos W.M."/>
            <person name="Janssen P.H."/>
            <person name="Smidt H."/>
        </authorList>
    </citation>
    <scope>NUCLEOTIDE SEQUENCE [LARGE SCALE GENOMIC DNA]</scope>
    <source>
        <strain evidence="5 6">Ellin428</strain>
    </source>
</reference>
<feature type="domain" description="Radical SAM core" evidence="4">
    <location>
        <begin position="63"/>
        <end position="300"/>
    </location>
</feature>
<dbReference type="Pfam" id="PF04055">
    <property type="entry name" value="Radical_SAM"/>
    <property type="match status" value="1"/>
</dbReference>
<proteinExistence type="predicted"/>
<dbReference type="Proteomes" id="UP000005824">
    <property type="component" value="Unassembled WGS sequence"/>
</dbReference>
<dbReference type="GO" id="GO:0003824">
    <property type="term" value="F:catalytic activity"/>
    <property type="evidence" value="ECO:0007669"/>
    <property type="project" value="InterPro"/>
</dbReference>
<dbReference type="PANTHER" id="PTHR43432:SF3">
    <property type="entry name" value="SLR0285 PROTEIN"/>
    <property type="match status" value="1"/>
</dbReference>
<dbReference type="CDD" id="cd01335">
    <property type="entry name" value="Radical_SAM"/>
    <property type="match status" value="1"/>
</dbReference>
<dbReference type="AlphaFoldDB" id="B4CW73"/>
<dbReference type="InterPro" id="IPR058240">
    <property type="entry name" value="rSAM_sf"/>
</dbReference>
<evidence type="ECO:0000256" key="3">
    <source>
        <dbReference type="ARBA" id="ARBA00023014"/>
    </source>
</evidence>
<sequence length="359" mass="39896">MFQPKTVAPGGRGSATNPHNRFEKLAIEFEPEALVDEDGERILPRTQFLRDDSQSIISLNDSPDIPFTAGVNPYRGCEHGCAYCFARPYHEYLGFSAGLDFESKIIVKENAPELLRAELSRKKWVPQPVTMSAISDAYQPVERRLQLTRRCLGVLAEFRNPVGIITKNHLVTRDIDYLSELARFHAATVSISLTSLDPELAKTLEPRASPPNRRLAAIEELSAAGIPVNVMTAPIIPGLNDHELPELLASAAKAGARSAGFTVLRLPFAVAPLFVEWLERHAPGHKDKVLSRIRSMRGGKLYDSKWGTRMKGEGFFAEQIKALFQLGYRKAGFRGDTPPYDVSHFRVPSDQLSLFGEES</sequence>
<protein>
    <submittedName>
        <fullName evidence="5">Radical SAM domain protein</fullName>
    </submittedName>
</protein>
<comment type="caution">
    <text evidence="5">The sequence shown here is derived from an EMBL/GenBank/DDBJ whole genome shotgun (WGS) entry which is preliminary data.</text>
</comment>
<dbReference type="InParanoid" id="B4CW73"/>
<keyword evidence="6" id="KW-1185">Reference proteome</keyword>
<dbReference type="SFLD" id="SFLDS00029">
    <property type="entry name" value="Radical_SAM"/>
    <property type="match status" value="1"/>
</dbReference>
<evidence type="ECO:0000313" key="5">
    <source>
        <dbReference type="EMBL" id="EDY21665.1"/>
    </source>
</evidence>
<dbReference type="InterPro" id="IPR007197">
    <property type="entry name" value="rSAM"/>
</dbReference>
<name>B4CW73_9BACT</name>
<dbReference type="SUPFAM" id="SSF102114">
    <property type="entry name" value="Radical SAM enzymes"/>
    <property type="match status" value="1"/>
</dbReference>
<dbReference type="PROSITE" id="PS51918">
    <property type="entry name" value="RADICAL_SAM"/>
    <property type="match status" value="1"/>
</dbReference>
<dbReference type="eggNOG" id="COG1533">
    <property type="taxonomic scope" value="Bacteria"/>
</dbReference>
<organism evidence="5 6">
    <name type="scientific">Chthoniobacter flavus Ellin428</name>
    <dbReference type="NCBI Taxonomy" id="497964"/>
    <lineage>
        <taxon>Bacteria</taxon>
        <taxon>Pseudomonadati</taxon>
        <taxon>Verrucomicrobiota</taxon>
        <taxon>Spartobacteria</taxon>
        <taxon>Chthoniobacterales</taxon>
        <taxon>Chthoniobacteraceae</taxon>
        <taxon>Chthoniobacter</taxon>
    </lineage>
</organism>
<keyword evidence="1" id="KW-0479">Metal-binding</keyword>
<evidence type="ECO:0000313" key="6">
    <source>
        <dbReference type="Proteomes" id="UP000005824"/>
    </source>
</evidence>
<dbReference type="InterPro" id="IPR040086">
    <property type="entry name" value="MJ0683-like"/>
</dbReference>
<gene>
    <name evidence="5" type="ORF">CfE428DRAFT_0910</name>
</gene>
<dbReference type="Gene3D" id="3.80.30.30">
    <property type="match status" value="1"/>
</dbReference>
<evidence type="ECO:0000256" key="1">
    <source>
        <dbReference type="ARBA" id="ARBA00022723"/>
    </source>
</evidence>
<evidence type="ECO:0000259" key="4">
    <source>
        <dbReference type="PROSITE" id="PS51918"/>
    </source>
</evidence>
<dbReference type="GO" id="GO:0051536">
    <property type="term" value="F:iron-sulfur cluster binding"/>
    <property type="evidence" value="ECO:0007669"/>
    <property type="project" value="UniProtKB-KW"/>
</dbReference>
<dbReference type="InterPro" id="IPR006638">
    <property type="entry name" value="Elp3/MiaA/NifB-like_rSAM"/>
</dbReference>
<evidence type="ECO:0000256" key="2">
    <source>
        <dbReference type="ARBA" id="ARBA00023004"/>
    </source>
</evidence>
<accession>B4CW73</accession>
<dbReference type="GO" id="GO:0046872">
    <property type="term" value="F:metal ion binding"/>
    <property type="evidence" value="ECO:0007669"/>
    <property type="project" value="UniProtKB-KW"/>
</dbReference>
<keyword evidence="2" id="KW-0408">Iron</keyword>
<dbReference type="SFLD" id="SFLDG01084">
    <property type="entry name" value="Uncharacterised_Radical_SAM_Su"/>
    <property type="match status" value="1"/>
</dbReference>
<dbReference type="EMBL" id="ABVL01000002">
    <property type="protein sequence ID" value="EDY21665.1"/>
    <property type="molecule type" value="Genomic_DNA"/>
</dbReference>
<dbReference type="RefSeq" id="WP_006978237.1">
    <property type="nucleotide sequence ID" value="NZ_ABVL01000002.1"/>
</dbReference>
<dbReference type="NCBIfam" id="NF033668">
    <property type="entry name" value="rSAM_PA0069"/>
    <property type="match status" value="1"/>
</dbReference>